<evidence type="ECO:0000256" key="2">
    <source>
        <dbReference type="SAM" id="Phobius"/>
    </source>
</evidence>
<feature type="transmembrane region" description="Helical" evidence="2">
    <location>
        <begin position="310"/>
        <end position="331"/>
    </location>
</feature>
<evidence type="ECO:0000313" key="4">
    <source>
        <dbReference type="Proteomes" id="UP000198802"/>
    </source>
</evidence>
<reference evidence="4" key="1">
    <citation type="submission" date="2015-11" db="EMBL/GenBank/DDBJ databases">
        <authorList>
            <person name="Varghese N."/>
        </authorList>
    </citation>
    <scope>NUCLEOTIDE SEQUENCE [LARGE SCALE GENOMIC DNA]</scope>
    <source>
        <strain evidence="4">DSM 45899</strain>
    </source>
</reference>
<feature type="transmembrane region" description="Helical" evidence="2">
    <location>
        <begin position="411"/>
        <end position="432"/>
    </location>
</feature>
<dbReference type="PANTHER" id="PTHR41771">
    <property type="entry name" value="MEMBRANE PROTEIN-RELATED"/>
    <property type="match status" value="1"/>
</dbReference>
<sequence>MTSRIGPQKLLIATERGPRPPGRDATPAPCHPTAGHRSSLDQAADQAILLIHLASQNSLATAHRAVGRLGSRATLGPMGHGHHHGGGGGGGAGTGETSRPATIVMAVAVALFLLLTGAGVVLLWPSGDAHETPEDLRGLVGGSGQLVDATIERAGRGPCPDLAGTGAPQGTCDQIDVVLDDAPEAEARVHLDTLVDPTGPVLKAGDEVRLAATTNIAGQATYYVADFQRSAPIGWIAFLAAAVVVAVARWRGLAALAGLVLSYLVIVRFTLPSLLDGHPPVAVALTTGAALVIVLLYLAHGVSARTTAALLGTLASMALAGAFGALAIRFAHITGLGSDEDVMLKAFAGQLSLPGLVLASVIIGSLGLINDMTITQAAAVWEVSEAAPHASLRHLYRSGMRVGRDHIASSVYTLVLAYAGAALPTLLLFTLADRSSADLAGTDLVGAEIVRTAAGTVALVASVPLTTAIAALAASRRPLPPSPESPPPTDADTADPAGGGYLDADTQPLTRHR</sequence>
<proteinExistence type="predicted"/>
<feature type="transmembrane region" description="Helical" evidence="2">
    <location>
        <begin position="255"/>
        <end position="275"/>
    </location>
</feature>
<keyword evidence="2" id="KW-0472">Membrane</keyword>
<feature type="transmembrane region" description="Helical" evidence="2">
    <location>
        <begin position="231"/>
        <end position="248"/>
    </location>
</feature>
<feature type="compositionally biased region" description="Pro residues" evidence="1">
    <location>
        <begin position="478"/>
        <end position="489"/>
    </location>
</feature>
<keyword evidence="2" id="KW-1133">Transmembrane helix</keyword>
<feature type="transmembrane region" description="Helical" evidence="2">
    <location>
        <begin position="351"/>
        <end position="369"/>
    </location>
</feature>
<feature type="transmembrane region" description="Helical" evidence="2">
    <location>
        <begin position="452"/>
        <end position="474"/>
    </location>
</feature>
<evidence type="ECO:0000313" key="3">
    <source>
        <dbReference type="EMBL" id="CUU59606.1"/>
    </source>
</evidence>
<feature type="region of interest" description="Disordered" evidence="1">
    <location>
        <begin position="1"/>
        <end position="39"/>
    </location>
</feature>
<feature type="region of interest" description="Disordered" evidence="1">
    <location>
        <begin position="71"/>
        <end position="96"/>
    </location>
</feature>
<evidence type="ECO:0000256" key="1">
    <source>
        <dbReference type="SAM" id="MobiDB-lite"/>
    </source>
</evidence>
<dbReference type="Proteomes" id="UP000198802">
    <property type="component" value="Unassembled WGS sequence"/>
</dbReference>
<keyword evidence="4" id="KW-1185">Reference proteome</keyword>
<feature type="transmembrane region" description="Helical" evidence="2">
    <location>
        <begin position="281"/>
        <end position="298"/>
    </location>
</feature>
<dbReference type="AlphaFoldDB" id="A0A0S4QYH9"/>
<dbReference type="EMBL" id="FAOZ01000029">
    <property type="protein sequence ID" value="CUU59606.1"/>
    <property type="molecule type" value="Genomic_DNA"/>
</dbReference>
<feature type="region of interest" description="Disordered" evidence="1">
    <location>
        <begin position="475"/>
        <end position="513"/>
    </location>
</feature>
<dbReference type="InterPro" id="IPR012507">
    <property type="entry name" value="YibE_F"/>
</dbReference>
<gene>
    <name evidence="3" type="ORF">Ga0074812_12977</name>
</gene>
<protein>
    <submittedName>
        <fullName evidence="3">Uncharacterized membrane protein</fullName>
    </submittedName>
</protein>
<feature type="transmembrane region" description="Helical" evidence="2">
    <location>
        <begin position="103"/>
        <end position="124"/>
    </location>
</feature>
<accession>A0A0S4QYH9</accession>
<keyword evidence="2" id="KW-0812">Transmembrane</keyword>
<dbReference type="PANTHER" id="PTHR41771:SF1">
    <property type="entry name" value="MEMBRANE PROTEIN"/>
    <property type="match status" value="1"/>
</dbReference>
<dbReference type="Pfam" id="PF07907">
    <property type="entry name" value="YibE_F"/>
    <property type="match status" value="1"/>
</dbReference>
<name>A0A0S4QYH9_9ACTN</name>
<organism evidence="3 4">
    <name type="scientific">Parafrankia irregularis</name>
    <dbReference type="NCBI Taxonomy" id="795642"/>
    <lineage>
        <taxon>Bacteria</taxon>
        <taxon>Bacillati</taxon>
        <taxon>Actinomycetota</taxon>
        <taxon>Actinomycetes</taxon>
        <taxon>Frankiales</taxon>
        <taxon>Frankiaceae</taxon>
        <taxon>Parafrankia</taxon>
    </lineage>
</organism>